<name>A0ABN2FQ45_9ACTN</name>
<evidence type="ECO:0008006" key="5">
    <source>
        <dbReference type="Google" id="ProtNLM"/>
    </source>
</evidence>
<gene>
    <name evidence="3" type="ORF">GCM10009765_02110</name>
</gene>
<sequence>MLFVSEERFVVPLDDPAAELALVGGKGASLARLAVAGLPVPPGFHLSTAAYRAFVAYNSLQDQILAVIQENQPDAAAERIAALFAAAEIPAELVEAIVKAYALLGDIAVAVRSSATAEDLPELSFAGQQDTYLNIRGETAVVDAVKRCWASLWTARAIGYRARHQIGSEDVALAVVVQELVPADAAGVMFTVDPVTGDSSQVLINAAWGLGEAVVSGLVTPDTVAVDRESGAVVHRRTSEKAAMTVRTADGTQEQPVPVELRRAEVLTDRQACELSVLGVRIEKLYERPMDIEWAVHQGRPFIVQARPITGLPAKSLALEAWNDSLDGDYLWTNANLGEAVPSVMTPATWSLMRIFMSCAMATTAIDGMLGYGQIGGRLYMNLSMSLSIPARFGVTPKRILGMIGDVFGRIPEGVQLPIVPLPRVWMLRRLIPTSLAVVKRVRANKKILPELLAAAPTRFQGIRARIEAAATPAELGKLWDAQVHDYFLQSSYLLEAATKLESGPLTFTRTLRKLVGEADTNALLTGLNAGSGGLASLGPLLGLAQVARGEMDAQTYARDHGHRCPDEFEVSVPRPAEDPHWLDRQLAGFATNTVKPEELLARQLAARTAAWERLEQRFPKKAPKIARQLEHGGNVARGREHARSEVIRGFWAMRIFLLRAGELTGHGDDVFFLSLDETLALLAGDERALAQVPARRETYRRYSALPPYPAVIRGAFDPFEWAADPDRRGDVFDATDAVHPVSDAVTGFPGALGVVDGVVRVLTTMDEGDQLQPGEILVTTVTNVGWTPLFPRAAAVVTDVGAPLSHAAIVARELGIPAVVGCGNATMRLHTGDHVRVDGEHGTVTLLAG</sequence>
<evidence type="ECO:0000259" key="1">
    <source>
        <dbReference type="Pfam" id="PF00391"/>
    </source>
</evidence>
<dbReference type="InterPro" id="IPR002192">
    <property type="entry name" value="PPDK_AMP/ATP-bd"/>
</dbReference>
<reference evidence="4" key="1">
    <citation type="journal article" date="2019" name="Int. J. Syst. Evol. Microbiol.">
        <title>The Global Catalogue of Microorganisms (GCM) 10K type strain sequencing project: providing services to taxonomists for standard genome sequencing and annotation.</title>
        <authorList>
            <consortium name="The Broad Institute Genomics Platform"/>
            <consortium name="The Broad Institute Genome Sequencing Center for Infectious Disease"/>
            <person name="Wu L."/>
            <person name="Ma J."/>
        </authorList>
    </citation>
    <scope>NUCLEOTIDE SEQUENCE [LARGE SCALE GENOMIC DNA]</scope>
    <source>
        <strain evidence="4">JCM 14718</strain>
    </source>
</reference>
<proteinExistence type="predicted"/>
<dbReference type="Gene3D" id="3.30.1490.20">
    <property type="entry name" value="ATP-grasp fold, A domain"/>
    <property type="match status" value="1"/>
</dbReference>
<evidence type="ECO:0000313" key="4">
    <source>
        <dbReference type="Proteomes" id="UP001500618"/>
    </source>
</evidence>
<dbReference type="InterPro" id="IPR036637">
    <property type="entry name" value="Phosphohistidine_dom_sf"/>
</dbReference>
<dbReference type="Gene3D" id="3.50.30.10">
    <property type="entry name" value="Phosphohistidine domain"/>
    <property type="match status" value="1"/>
</dbReference>
<dbReference type="Proteomes" id="UP001500618">
    <property type="component" value="Unassembled WGS sequence"/>
</dbReference>
<dbReference type="InterPro" id="IPR051549">
    <property type="entry name" value="PEP_Utilizing_Enz"/>
</dbReference>
<dbReference type="SUPFAM" id="SSF52009">
    <property type="entry name" value="Phosphohistidine domain"/>
    <property type="match status" value="1"/>
</dbReference>
<feature type="domain" description="Pyruvate phosphate dikinase AMP/ATP-binding" evidence="2">
    <location>
        <begin position="21"/>
        <end position="315"/>
    </location>
</feature>
<dbReference type="SUPFAM" id="SSF56059">
    <property type="entry name" value="Glutathione synthetase ATP-binding domain-like"/>
    <property type="match status" value="1"/>
</dbReference>
<dbReference type="InterPro" id="IPR008279">
    <property type="entry name" value="PEP-util_enz_mobile_dom"/>
</dbReference>
<feature type="domain" description="PEP-utilising enzyme mobile" evidence="1">
    <location>
        <begin position="773"/>
        <end position="843"/>
    </location>
</feature>
<protein>
    <recommendedName>
        <fullName evidence="5">Phosphoenolpyruvate synthase</fullName>
    </recommendedName>
</protein>
<organism evidence="3 4">
    <name type="scientific">Fodinicola feengrottensis</name>
    <dbReference type="NCBI Taxonomy" id="435914"/>
    <lineage>
        <taxon>Bacteria</taxon>
        <taxon>Bacillati</taxon>
        <taxon>Actinomycetota</taxon>
        <taxon>Actinomycetes</taxon>
        <taxon>Mycobacteriales</taxon>
        <taxon>Fodinicola</taxon>
    </lineage>
</organism>
<dbReference type="PANTHER" id="PTHR43615">
    <property type="entry name" value="PHOSPHOENOLPYRUVATE SYNTHASE-RELATED"/>
    <property type="match status" value="1"/>
</dbReference>
<evidence type="ECO:0000259" key="2">
    <source>
        <dbReference type="Pfam" id="PF01326"/>
    </source>
</evidence>
<evidence type="ECO:0000313" key="3">
    <source>
        <dbReference type="EMBL" id="GAA1656335.1"/>
    </source>
</evidence>
<dbReference type="PANTHER" id="PTHR43615:SF1">
    <property type="entry name" value="PPDK_N DOMAIN-CONTAINING PROTEIN"/>
    <property type="match status" value="1"/>
</dbReference>
<dbReference type="Pfam" id="PF01326">
    <property type="entry name" value="PPDK_N"/>
    <property type="match status" value="1"/>
</dbReference>
<accession>A0ABN2FQ45</accession>
<comment type="caution">
    <text evidence="3">The sequence shown here is derived from an EMBL/GenBank/DDBJ whole genome shotgun (WGS) entry which is preliminary data.</text>
</comment>
<dbReference type="Pfam" id="PF00391">
    <property type="entry name" value="PEP-utilizers"/>
    <property type="match status" value="1"/>
</dbReference>
<dbReference type="Gene3D" id="3.30.470.20">
    <property type="entry name" value="ATP-grasp fold, B domain"/>
    <property type="match status" value="1"/>
</dbReference>
<keyword evidence="4" id="KW-1185">Reference proteome</keyword>
<dbReference type="EMBL" id="BAAANY010000001">
    <property type="protein sequence ID" value="GAA1656335.1"/>
    <property type="molecule type" value="Genomic_DNA"/>
</dbReference>
<dbReference type="InterPro" id="IPR013815">
    <property type="entry name" value="ATP_grasp_subdomain_1"/>
</dbReference>